<evidence type="ECO:0000259" key="5">
    <source>
        <dbReference type="PROSITE" id="PS50118"/>
    </source>
</evidence>
<gene>
    <name evidence="6" type="ORF">TGP89_217500</name>
</gene>
<dbReference type="InterPro" id="IPR009072">
    <property type="entry name" value="Histone-fold"/>
</dbReference>
<evidence type="ECO:0000256" key="3">
    <source>
        <dbReference type="SAM" id="Coils"/>
    </source>
</evidence>
<dbReference type="EMBL" id="AEYI02001408">
    <property type="protein sequence ID" value="KFG37796.1"/>
    <property type="molecule type" value="Genomic_DNA"/>
</dbReference>
<dbReference type="OrthoDB" id="498543at2759"/>
<dbReference type="SUPFAM" id="SSF47113">
    <property type="entry name" value="Histone-fold"/>
    <property type="match status" value="1"/>
</dbReference>
<protein>
    <submittedName>
        <fullName evidence="6">HMG (High mobility group) box domain-containing protein</fullName>
    </submittedName>
</protein>
<dbReference type="PANTHER" id="PTHR48112:SF22">
    <property type="entry name" value="MITOCHONDRIAL TRANSCRIPTION FACTOR A, ISOFORM B"/>
    <property type="match status" value="1"/>
</dbReference>
<dbReference type="VEuPathDB" id="ToxoDB:TGP89_217500"/>
<keyword evidence="2" id="KW-0539">Nucleus</keyword>
<evidence type="ECO:0000256" key="2">
    <source>
        <dbReference type="PROSITE-ProRule" id="PRU00267"/>
    </source>
</evidence>
<accession>A0A086K078</accession>
<feature type="compositionally biased region" description="Basic and acidic residues" evidence="4">
    <location>
        <begin position="254"/>
        <end position="266"/>
    </location>
</feature>
<dbReference type="SMART" id="SM00398">
    <property type="entry name" value="HMG"/>
    <property type="match status" value="1"/>
</dbReference>
<proteinExistence type="predicted"/>
<keyword evidence="3" id="KW-0175">Coiled coil</keyword>
<feature type="coiled-coil region" evidence="3">
    <location>
        <begin position="116"/>
        <end position="143"/>
    </location>
</feature>
<dbReference type="Gene3D" id="1.10.30.10">
    <property type="entry name" value="High mobility group box domain"/>
    <property type="match status" value="1"/>
</dbReference>
<evidence type="ECO:0000256" key="1">
    <source>
        <dbReference type="ARBA" id="ARBA00023125"/>
    </source>
</evidence>
<keyword evidence="1 2" id="KW-0238">DNA-binding</keyword>
<feature type="region of interest" description="Disordered" evidence="4">
    <location>
        <begin position="250"/>
        <end position="300"/>
    </location>
</feature>
<dbReference type="InterPro" id="IPR036910">
    <property type="entry name" value="HMG_box_dom_sf"/>
</dbReference>
<dbReference type="InterPro" id="IPR003958">
    <property type="entry name" value="CBFA_NFYB_domain"/>
</dbReference>
<evidence type="ECO:0000313" key="7">
    <source>
        <dbReference type="Proteomes" id="UP000028828"/>
    </source>
</evidence>
<dbReference type="InterPro" id="IPR050342">
    <property type="entry name" value="HMGB"/>
</dbReference>
<dbReference type="Pfam" id="PF00808">
    <property type="entry name" value="CBFD_NFYB_HMF"/>
    <property type="match status" value="1"/>
</dbReference>
<sequence length="347" mass="38635">MWMYRCGGCSTSNKEYHTGARRTALPRYSDTTCVDHFVSGSAPNQPREARQNAVTMASEETYSAKRSRAAPSAYFLFAKKEQATIRQQLANESGRERIPLGEVQKALSEKWRNISSAEREAYYEEARQKKQEYQQEALWHDKEAQERETKHPTVSGGHKRCLPDAGDLFPQARVNKIVKLDPTLARVTAVAARTMNLAMVLALRRFAALADSYRSGRSTLMQEDVFSMIRQGGAEMSIFQGVSYALDTDDSSDDDGHVELSSRADDTFNNSASAETIGGTSSDHPTWNKKRNKPPTLNGDSAYRLEHARATRPNIGKSVVPMKGRKKPSGSKGMQCADISSFFSCTR</sequence>
<feature type="domain" description="HMG box" evidence="5">
    <location>
        <begin position="67"/>
        <end position="141"/>
    </location>
</feature>
<evidence type="ECO:0000256" key="4">
    <source>
        <dbReference type="SAM" id="MobiDB-lite"/>
    </source>
</evidence>
<dbReference type="Proteomes" id="UP000028828">
    <property type="component" value="Unassembled WGS sequence"/>
</dbReference>
<dbReference type="SUPFAM" id="SSF47095">
    <property type="entry name" value="HMG-box"/>
    <property type="match status" value="1"/>
</dbReference>
<dbReference type="PANTHER" id="PTHR48112">
    <property type="entry name" value="HIGH MOBILITY GROUP PROTEIN DSP1"/>
    <property type="match status" value="1"/>
</dbReference>
<dbReference type="GO" id="GO:0046982">
    <property type="term" value="F:protein heterodimerization activity"/>
    <property type="evidence" value="ECO:0007669"/>
    <property type="project" value="InterPro"/>
</dbReference>
<comment type="caution">
    <text evidence="6">The sequence shown here is derived from an EMBL/GenBank/DDBJ whole genome shotgun (WGS) entry which is preliminary data.</text>
</comment>
<reference evidence="6 7" key="1">
    <citation type="submission" date="2014-03" db="EMBL/GenBank/DDBJ databases">
        <authorList>
            <person name="Sibley D."/>
            <person name="Venepally P."/>
            <person name="Karamycheva S."/>
            <person name="Hadjithomas M."/>
            <person name="Khan A."/>
            <person name="Brunk B."/>
            <person name="Roos D."/>
            <person name="Caler E."/>
            <person name="Lorenzi H."/>
        </authorList>
    </citation>
    <scope>NUCLEOTIDE SEQUENCE [LARGE SCALE GENOMIC DNA]</scope>
    <source>
        <strain evidence="7">p89</strain>
    </source>
</reference>
<dbReference type="AlphaFoldDB" id="A0A086K078"/>
<dbReference type="GO" id="GO:0003677">
    <property type="term" value="F:DNA binding"/>
    <property type="evidence" value="ECO:0007669"/>
    <property type="project" value="UniProtKB-UniRule"/>
</dbReference>
<dbReference type="InterPro" id="IPR009071">
    <property type="entry name" value="HMG_box_dom"/>
</dbReference>
<dbReference type="Pfam" id="PF09011">
    <property type="entry name" value="HMG_box_2"/>
    <property type="match status" value="1"/>
</dbReference>
<name>A0A086K078_TOXGO</name>
<evidence type="ECO:0000313" key="6">
    <source>
        <dbReference type="EMBL" id="KFG37796.1"/>
    </source>
</evidence>
<organism evidence="6 7">
    <name type="scientific">Toxoplasma gondii p89</name>
    <dbReference type="NCBI Taxonomy" id="943119"/>
    <lineage>
        <taxon>Eukaryota</taxon>
        <taxon>Sar</taxon>
        <taxon>Alveolata</taxon>
        <taxon>Apicomplexa</taxon>
        <taxon>Conoidasida</taxon>
        <taxon>Coccidia</taxon>
        <taxon>Eucoccidiorida</taxon>
        <taxon>Eimeriorina</taxon>
        <taxon>Sarcocystidae</taxon>
        <taxon>Toxoplasma</taxon>
    </lineage>
</organism>
<dbReference type="GO" id="GO:0005634">
    <property type="term" value="C:nucleus"/>
    <property type="evidence" value="ECO:0007669"/>
    <property type="project" value="UniProtKB-UniRule"/>
</dbReference>
<dbReference type="PROSITE" id="PS50118">
    <property type="entry name" value="HMG_BOX_2"/>
    <property type="match status" value="1"/>
</dbReference>
<feature type="DNA-binding region" description="HMG box" evidence="2">
    <location>
        <begin position="67"/>
        <end position="141"/>
    </location>
</feature>
<feature type="compositionally biased region" description="Polar residues" evidence="4">
    <location>
        <begin position="267"/>
        <end position="285"/>
    </location>
</feature>